<dbReference type="Gene3D" id="3.40.50.1820">
    <property type="entry name" value="alpha/beta hydrolase"/>
    <property type="match status" value="1"/>
</dbReference>
<feature type="domain" description="AB hydrolase-1" evidence="12">
    <location>
        <begin position="29"/>
        <end position="281"/>
    </location>
</feature>
<comment type="similarity">
    <text evidence="3 10">Belongs to the peptidase S33 family.</text>
</comment>
<organism evidence="13 14">
    <name type="scientific">Lactiplantibacillus fabifermentans DSM 21115</name>
    <dbReference type="NCBI Taxonomy" id="1413187"/>
    <lineage>
        <taxon>Bacteria</taxon>
        <taxon>Bacillati</taxon>
        <taxon>Bacillota</taxon>
        <taxon>Bacilli</taxon>
        <taxon>Lactobacillales</taxon>
        <taxon>Lactobacillaceae</taxon>
        <taxon>Lactiplantibacillus</taxon>
    </lineage>
</organism>
<dbReference type="EMBL" id="AYGX02000107">
    <property type="protein sequence ID" value="KRO26782.1"/>
    <property type="molecule type" value="Genomic_DNA"/>
</dbReference>
<dbReference type="EC" id="3.4.11.5" evidence="4 10"/>
<evidence type="ECO:0000256" key="3">
    <source>
        <dbReference type="ARBA" id="ARBA00010088"/>
    </source>
</evidence>
<evidence type="ECO:0000256" key="4">
    <source>
        <dbReference type="ARBA" id="ARBA00012568"/>
    </source>
</evidence>
<dbReference type="PANTHER" id="PTHR43798:SF31">
    <property type="entry name" value="AB HYDROLASE SUPERFAMILY PROTEIN YCLE"/>
    <property type="match status" value="1"/>
</dbReference>
<dbReference type="InterPro" id="IPR002410">
    <property type="entry name" value="Peptidase_S33"/>
</dbReference>
<proteinExistence type="inferred from homology"/>
<dbReference type="RefSeq" id="WP_024624354.1">
    <property type="nucleotide sequence ID" value="NZ_AYGX02000107.1"/>
</dbReference>
<comment type="subcellular location">
    <subcellularLocation>
        <location evidence="2">Cell envelope</location>
    </subcellularLocation>
</comment>
<sequence length="306" mass="35343">MQNVTRILTLKNGYHLWSHTYNLGAKTKLLCLHGGPGDTHEVFESFGAQLADLDIEVTMYDQLGSWYSDTPNWDDPAIKAQYLTEDYYLAEVEEVRQLLGYDQFYLAGHSWGGMLAMTYAAAHQDQLKGLIIISMVDNIADYVDRMKAIRAAEFSPAENAFMRDIERREQWDNPHYQKLITHLYHEYINRRQPEQMHHTVDIQAKPVYNHFQGDNEFVVEGDLGDWDFSEQLKTIQLPTLLAFADHETMPLATAQRMQQNMPNAKLVVTPNGGHNHMVDNPAVFFTNLRNYFLDLRHGTFNQTKEA</sequence>
<protein>
    <recommendedName>
        <fullName evidence="5 10">Proline iminopeptidase</fullName>
        <shortName evidence="10">PIP</shortName>
        <ecNumber evidence="4 10">3.4.11.5</ecNumber>
    </recommendedName>
    <alternativeName>
        <fullName evidence="9 10">Prolyl aminopeptidase</fullName>
    </alternativeName>
</protein>
<dbReference type="PRINTS" id="PR00793">
    <property type="entry name" value="PROAMNOPTASE"/>
</dbReference>
<dbReference type="NCBIfam" id="TIGR01250">
    <property type="entry name" value="pro_imino_pep_2"/>
    <property type="match status" value="1"/>
</dbReference>
<dbReference type="PIRSF" id="PIRSF005539">
    <property type="entry name" value="Pept_S33_TRI_F1"/>
    <property type="match status" value="1"/>
</dbReference>
<evidence type="ECO:0000256" key="2">
    <source>
        <dbReference type="ARBA" id="ARBA00004196"/>
    </source>
</evidence>
<feature type="active site" description="Nucleophile" evidence="11">
    <location>
        <position position="110"/>
    </location>
</feature>
<feature type="active site" evidence="11">
    <location>
        <position position="247"/>
    </location>
</feature>
<evidence type="ECO:0000256" key="6">
    <source>
        <dbReference type="ARBA" id="ARBA00022438"/>
    </source>
</evidence>
<evidence type="ECO:0000256" key="1">
    <source>
        <dbReference type="ARBA" id="ARBA00001585"/>
    </source>
</evidence>
<dbReference type="PANTHER" id="PTHR43798">
    <property type="entry name" value="MONOACYLGLYCEROL LIPASE"/>
    <property type="match status" value="1"/>
</dbReference>
<accession>A0A0R2NM64</accession>
<dbReference type="GO" id="GO:0030313">
    <property type="term" value="C:cell envelope"/>
    <property type="evidence" value="ECO:0007669"/>
    <property type="project" value="UniProtKB-SubCell"/>
</dbReference>
<dbReference type="InterPro" id="IPR050266">
    <property type="entry name" value="AB_hydrolase_sf"/>
</dbReference>
<dbReference type="InterPro" id="IPR005945">
    <property type="entry name" value="Pro_imino_pep"/>
</dbReference>
<evidence type="ECO:0000313" key="14">
    <source>
        <dbReference type="Proteomes" id="UP000050920"/>
    </source>
</evidence>
<dbReference type="Pfam" id="PF00561">
    <property type="entry name" value="Abhydrolase_1"/>
    <property type="match status" value="1"/>
</dbReference>
<keyword evidence="8 10" id="KW-0378">Hydrolase</keyword>
<name>A0A0R2NM64_9LACO</name>
<comment type="catalytic activity">
    <reaction evidence="1 10">
        <text>Release of N-terminal proline from a peptide.</text>
        <dbReference type="EC" id="3.4.11.5"/>
    </reaction>
</comment>
<gene>
    <name evidence="13" type="ORF">DY78_GL000640</name>
</gene>
<dbReference type="InterPro" id="IPR000073">
    <property type="entry name" value="AB_hydrolase_1"/>
</dbReference>
<dbReference type="Proteomes" id="UP000050920">
    <property type="component" value="Unassembled WGS sequence"/>
</dbReference>
<evidence type="ECO:0000259" key="12">
    <source>
        <dbReference type="Pfam" id="PF00561"/>
    </source>
</evidence>
<evidence type="ECO:0000313" key="13">
    <source>
        <dbReference type="EMBL" id="KRO26782.1"/>
    </source>
</evidence>
<dbReference type="InterPro" id="IPR029058">
    <property type="entry name" value="AB_hydrolase_fold"/>
</dbReference>
<evidence type="ECO:0000256" key="10">
    <source>
        <dbReference type="PIRNR" id="PIRNR005539"/>
    </source>
</evidence>
<feature type="active site" description="Proton donor" evidence="11">
    <location>
        <position position="274"/>
    </location>
</feature>
<comment type="function">
    <text evidence="10">Releases the N-terminal proline from various substrates.</text>
</comment>
<dbReference type="GO" id="GO:0016020">
    <property type="term" value="C:membrane"/>
    <property type="evidence" value="ECO:0007669"/>
    <property type="project" value="TreeGrafter"/>
</dbReference>
<keyword evidence="7 10" id="KW-0645">Protease</keyword>
<keyword evidence="6 10" id="KW-0031">Aminopeptidase</keyword>
<dbReference type="AlphaFoldDB" id="A0A0R2NM64"/>
<evidence type="ECO:0000256" key="8">
    <source>
        <dbReference type="ARBA" id="ARBA00022801"/>
    </source>
</evidence>
<evidence type="ECO:0000256" key="9">
    <source>
        <dbReference type="ARBA" id="ARBA00029605"/>
    </source>
</evidence>
<keyword evidence="14" id="KW-1185">Reference proteome</keyword>
<comment type="caution">
    <text evidence="13">The sequence shown here is derived from an EMBL/GenBank/DDBJ whole genome shotgun (WGS) entry which is preliminary data.</text>
</comment>
<evidence type="ECO:0000256" key="7">
    <source>
        <dbReference type="ARBA" id="ARBA00022670"/>
    </source>
</evidence>
<evidence type="ECO:0000256" key="5">
    <source>
        <dbReference type="ARBA" id="ARBA00021843"/>
    </source>
</evidence>
<dbReference type="SUPFAM" id="SSF53474">
    <property type="entry name" value="alpha/beta-Hydrolases"/>
    <property type="match status" value="1"/>
</dbReference>
<dbReference type="GO" id="GO:0006508">
    <property type="term" value="P:proteolysis"/>
    <property type="evidence" value="ECO:0007669"/>
    <property type="project" value="UniProtKB-KW"/>
</dbReference>
<dbReference type="GO" id="GO:0004177">
    <property type="term" value="F:aminopeptidase activity"/>
    <property type="evidence" value="ECO:0007669"/>
    <property type="project" value="UniProtKB-KW"/>
</dbReference>
<evidence type="ECO:0000256" key="11">
    <source>
        <dbReference type="PIRSR" id="PIRSR005539-1"/>
    </source>
</evidence>
<reference evidence="13 14" key="1">
    <citation type="journal article" date="2015" name="Genome Announc.">
        <title>Expanding the biotechnology potential of lactobacilli through comparative genomics of 213 strains and associated genera.</title>
        <authorList>
            <person name="Sun Z."/>
            <person name="Harris H.M."/>
            <person name="McCann A."/>
            <person name="Guo C."/>
            <person name="Argimon S."/>
            <person name="Zhang W."/>
            <person name="Yang X."/>
            <person name="Jeffery I.B."/>
            <person name="Cooney J.C."/>
            <person name="Kagawa T.F."/>
            <person name="Liu W."/>
            <person name="Song Y."/>
            <person name="Salvetti E."/>
            <person name="Wrobel A."/>
            <person name="Rasinkangas P."/>
            <person name="Parkhill J."/>
            <person name="Rea M.C."/>
            <person name="O'Sullivan O."/>
            <person name="Ritari J."/>
            <person name="Douillard F.P."/>
            <person name="Paul Ross R."/>
            <person name="Yang R."/>
            <person name="Briner A.E."/>
            <person name="Felis G.E."/>
            <person name="de Vos W.M."/>
            <person name="Barrangou R."/>
            <person name="Klaenhammer T.R."/>
            <person name="Caufield P.W."/>
            <person name="Cui Y."/>
            <person name="Zhang H."/>
            <person name="O'Toole P.W."/>
        </authorList>
    </citation>
    <scope>NUCLEOTIDE SEQUENCE [LARGE SCALE GENOMIC DNA]</scope>
    <source>
        <strain evidence="13 14">DSM 21115</strain>
    </source>
</reference>